<dbReference type="GO" id="GO:0005739">
    <property type="term" value="C:mitochondrion"/>
    <property type="evidence" value="ECO:0007669"/>
    <property type="project" value="TreeGrafter"/>
</dbReference>
<sequence length="404" mass="44576">MSGIKILDMSRILAAPFASMLLGDLGADIVKVEIPTTGDDTRAWGPPFTDNGLMSAYFACVNRNKRSITVDFKKPEGQEIIRRLVMESDVLLENYVPGTLKKYGLDYEELGGINPRLIYCSITGYGPDGPYKDRIGVDVIVEAMAGLMHITGYPDGKPAKVGVAITDLCTGLYAHGAIMAALIARSKTNKGQKIDCSLLETQVSCLANIASNYLIANKEAQRMGTSHPSIVPYQTFETEDGHIMIGATNDNQWIKLTKIMMTIASEHPSLQETINALSDSKYKTNADRVRHRSILVPMLESLFKLKSTSSWLTILDDSGLSYAPINNIEQTFKDPQVIHRKMIEEVEHPAYGKIKLTGVPVKFSDTKATIRTPPPILGEHTDMVLKELGYSDSQIQQLRAQRVI</sequence>
<dbReference type="InterPro" id="IPR050483">
    <property type="entry name" value="CoA-transferase_III_domain"/>
</dbReference>
<dbReference type="PANTHER" id="PTHR48207">
    <property type="entry name" value="SUCCINATE--HYDROXYMETHYLGLUTARATE COA-TRANSFERASE"/>
    <property type="match status" value="1"/>
</dbReference>
<organism evidence="3">
    <name type="scientific">Arcella intermedia</name>
    <dbReference type="NCBI Taxonomy" id="1963864"/>
    <lineage>
        <taxon>Eukaryota</taxon>
        <taxon>Amoebozoa</taxon>
        <taxon>Tubulinea</taxon>
        <taxon>Elardia</taxon>
        <taxon>Arcellinida</taxon>
        <taxon>Sphaerothecina</taxon>
        <taxon>Arcellidae</taxon>
        <taxon>Arcella</taxon>
    </lineage>
</organism>
<evidence type="ECO:0000256" key="2">
    <source>
        <dbReference type="ARBA" id="ARBA00022679"/>
    </source>
</evidence>
<dbReference type="AlphaFoldDB" id="A0A6B2L5L6"/>
<dbReference type="SUPFAM" id="SSF89796">
    <property type="entry name" value="CoA-transferase family III (CaiB/BaiF)"/>
    <property type="match status" value="1"/>
</dbReference>
<dbReference type="PANTHER" id="PTHR48207:SF3">
    <property type="entry name" value="SUCCINATE--HYDROXYMETHYLGLUTARATE COA-TRANSFERASE"/>
    <property type="match status" value="1"/>
</dbReference>
<evidence type="ECO:0008006" key="4">
    <source>
        <dbReference type="Google" id="ProtNLM"/>
    </source>
</evidence>
<accession>A0A6B2L5L6</accession>
<keyword evidence="2" id="KW-0808">Transferase</keyword>
<dbReference type="Gene3D" id="3.40.50.10540">
    <property type="entry name" value="Crotonobetainyl-coa:carnitine coa-transferase, domain 1"/>
    <property type="match status" value="2"/>
</dbReference>
<dbReference type="InterPro" id="IPR003673">
    <property type="entry name" value="CoA-Trfase_fam_III"/>
</dbReference>
<dbReference type="EMBL" id="GIBP01003313">
    <property type="protein sequence ID" value="NDV32282.1"/>
    <property type="molecule type" value="Transcribed_RNA"/>
</dbReference>
<dbReference type="GO" id="GO:0047369">
    <property type="term" value="F:succinate-hydroxymethylglutarate CoA-transferase activity"/>
    <property type="evidence" value="ECO:0007669"/>
    <property type="project" value="TreeGrafter"/>
</dbReference>
<proteinExistence type="inferred from homology"/>
<reference evidence="3" key="1">
    <citation type="journal article" date="2020" name="J. Eukaryot. Microbiol.">
        <title>De novo Sequencing, Assembly and Annotation of the Transcriptome for the Free-Living Testate Amoeba Arcella intermedia.</title>
        <authorList>
            <person name="Ribeiro G.M."/>
            <person name="Porfirio-Sousa A.L."/>
            <person name="Maurer-Alcala X.X."/>
            <person name="Katz L.A."/>
            <person name="Lahr D.J.G."/>
        </authorList>
    </citation>
    <scope>NUCLEOTIDE SEQUENCE</scope>
</reference>
<comment type="similarity">
    <text evidence="1">Belongs to the CoA-transferase III family.</text>
</comment>
<protein>
    <recommendedName>
        <fullName evidence="4">Formyl-CoA transferase</fullName>
    </recommendedName>
</protein>
<evidence type="ECO:0000256" key="1">
    <source>
        <dbReference type="ARBA" id="ARBA00008383"/>
    </source>
</evidence>
<evidence type="ECO:0000313" key="3">
    <source>
        <dbReference type="EMBL" id="NDV32282.1"/>
    </source>
</evidence>
<dbReference type="Pfam" id="PF02515">
    <property type="entry name" value="CoA_transf_3"/>
    <property type="match status" value="1"/>
</dbReference>
<dbReference type="InterPro" id="IPR023606">
    <property type="entry name" value="CoA-Trfase_III_dom_1_sf"/>
</dbReference>
<name>A0A6B2L5L6_9EUKA</name>